<dbReference type="Proteomes" id="UP000191661">
    <property type="component" value="Unassembled WGS sequence"/>
</dbReference>
<evidence type="ECO:0000256" key="2">
    <source>
        <dbReference type="PROSITE-ProRule" id="PRU00117"/>
    </source>
</evidence>
<organism evidence="5 6">
    <name type="scientific">Methanobrevibacter arboriphilus JCM 13429 = DSM 1125</name>
    <dbReference type="NCBI Taxonomy" id="1300164"/>
    <lineage>
        <taxon>Archaea</taxon>
        <taxon>Methanobacteriati</taxon>
        <taxon>Methanobacteriota</taxon>
        <taxon>Methanomada group</taxon>
        <taxon>Methanobacteria</taxon>
        <taxon>Methanobacteriales</taxon>
        <taxon>Methanobacteriaceae</taxon>
        <taxon>Methanobrevibacter</taxon>
    </lineage>
</organism>
<accession>A0A1V6N048</accession>
<dbReference type="Gene3D" id="3.40.50.300">
    <property type="entry name" value="P-loop containing nucleotide triphosphate hydrolases"/>
    <property type="match status" value="1"/>
</dbReference>
<dbReference type="SMART" id="SM00322">
    <property type="entry name" value="KH"/>
    <property type="match status" value="1"/>
</dbReference>
<dbReference type="InterPro" id="IPR004088">
    <property type="entry name" value="KH_dom_type_1"/>
</dbReference>
<protein>
    <submittedName>
        <fullName evidence="5">Putative ATPase</fullName>
    </submittedName>
</protein>
<gene>
    <name evidence="5" type="ORF">MBBAR_29c00410</name>
</gene>
<dbReference type="Pfam" id="PF00013">
    <property type="entry name" value="KH_1"/>
    <property type="match status" value="1"/>
</dbReference>
<dbReference type="SUPFAM" id="SSF52540">
    <property type="entry name" value="P-loop containing nucleoside triphosphate hydrolases"/>
    <property type="match status" value="1"/>
</dbReference>
<dbReference type="InterPro" id="IPR029060">
    <property type="entry name" value="PIN-like_dom_sf"/>
</dbReference>
<dbReference type="EMBL" id="JXMW01000029">
    <property type="protein sequence ID" value="OQD58090.1"/>
    <property type="molecule type" value="Genomic_DNA"/>
</dbReference>
<evidence type="ECO:0000259" key="3">
    <source>
        <dbReference type="SMART" id="SM00322"/>
    </source>
</evidence>
<keyword evidence="6" id="KW-1185">Reference proteome</keyword>
<evidence type="ECO:0000313" key="5">
    <source>
        <dbReference type="EMBL" id="OQD58090.1"/>
    </source>
</evidence>
<dbReference type="SUPFAM" id="SSF54814">
    <property type="entry name" value="Prokaryotic type KH domain (KH-domain type II)"/>
    <property type="match status" value="1"/>
</dbReference>
<comment type="caution">
    <text evidence="5">The sequence shown here is derived from an EMBL/GenBank/DDBJ whole genome shotgun (WGS) entry which is preliminary data.</text>
</comment>
<reference evidence="5 6" key="1">
    <citation type="submission" date="2014-12" db="EMBL/GenBank/DDBJ databases">
        <title>Genome sequence of Methanobrevibacter arboriphilicus DH1, DSM1125.</title>
        <authorList>
            <person name="Poehlein A."/>
            <person name="Thauer R.K."/>
            <person name="Seedorf H."/>
            <person name="Daniel R."/>
        </authorList>
    </citation>
    <scope>NUCLEOTIDE SEQUENCE [LARGE SCALE GENOMIC DNA]</scope>
    <source>
        <strain evidence="5 6">DH1</strain>
    </source>
</reference>
<dbReference type="GO" id="GO:0003723">
    <property type="term" value="F:RNA binding"/>
    <property type="evidence" value="ECO:0007669"/>
    <property type="project" value="UniProtKB-UniRule"/>
</dbReference>
<dbReference type="Pfam" id="PF01850">
    <property type="entry name" value="PIN"/>
    <property type="match status" value="1"/>
</dbReference>
<dbReference type="InterPro" id="IPR027417">
    <property type="entry name" value="P-loop_NTPase"/>
</dbReference>
<dbReference type="Gene3D" id="3.40.50.1010">
    <property type="entry name" value="5'-nuclease"/>
    <property type="match status" value="1"/>
</dbReference>
<feature type="domain" description="K Homology" evidence="3">
    <location>
        <begin position="506"/>
        <end position="594"/>
    </location>
</feature>
<evidence type="ECO:0000259" key="4">
    <source>
        <dbReference type="SMART" id="SM00670"/>
    </source>
</evidence>
<keyword evidence="2" id="KW-0694">RNA-binding</keyword>
<dbReference type="SUPFAM" id="SSF88723">
    <property type="entry name" value="PIN domain-like"/>
    <property type="match status" value="1"/>
</dbReference>
<dbReference type="PROSITE" id="PS50084">
    <property type="entry name" value="KH_TYPE_1"/>
    <property type="match status" value="1"/>
</dbReference>
<evidence type="ECO:0000256" key="1">
    <source>
        <dbReference type="ARBA" id="ARBA00046345"/>
    </source>
</evidence>
<proteinExistence type="inferred from homology"/>
<dbReference type="PANTHER" id="PTHR11603">
    <property type="entry name" value="AAA FAMILY ATPASE"/>
    <property type="match status" value="1"/>
</dbReference>
<dbReference type="PANTHER" id="PTHR11603:SF147">
    <property type="entry name" value="MEMBRANE PROTEIN"/>
    <property type="match status" value="1"/>
</dbReference>
<dbReference type="InterPro" id="IPR009019">
    <property type="entry name" value="KH_sf_prok-type"/>
</dbReference>
<dbReference type="NCBIfam" id="NF010335">
    <property type="entry name" value="PRK13764.1"/>
    <property type="match status" value="1"/>
</dbReference>
<name>A0A1V6N048_METAZ</name>
<dbReference type="InterPro" id="IPR002716">
    <property type="entry name" value="PIN_dom"/>
</dbReference>
<dbReference type="AlphaFoldDB" id="A0A1V6N048"/>
<comment type="similarity">
    <text evidence="1">In the N-terminal section; belongs to the PINc/VapC protein family.</text>
</comment>
<dbReference type="CDD" id="cd09878">
    <property type="entry name" value="PIN_VapC_VirB11L-ATPase-like"/>
    <property type="match status" value="1"/>
</dbReference>
<feature type="domain" description="PIN" evidence="4">
    <location>
        <begin position="16"/>
        <end position="130"/>
    </location>
</feature>
<dbReference type="InterPro" id="IPR052041">
    <property type="entry name" value="Nucleic_acid_metab_PIN/TRAM"/>
</dbReference>
<dbReference type="SMART" id="SM00670">
    <property type="entry name" value="PINc"/>
    <property type="match status" value="1"/>
</dbReference>
<sequence>MEYFEKLEIEDEGNIEKIVPDTSAVIEGAVSKIIDKNNLNYPEIIVPEAVVAELEYQTNKGQFIGKKGLTELKKLQNLADNGEIAISFTGKRPNNYEISLSKTGEIDAIIRDVAKSELAILVTSDRVQSEVAKAQGINVIYVEQVDKSNEELKISKYFDDDTMSVHLKENVPPMAKKGKPGNINLVKLDSKLISYDYLNKLAEDIIEKARHDFKTYLELDEEGATVVQSREYRISIAKPPFSEGMEITAVRPVAEVSLESYKLSEKLIDRLKSTANGILISGSPGAGKSTFAQAVAKFFSEDMNKIVKTMESPRDLQVGDEITQYAPLDGDMEKTADILLLVRPDFTIYDELRKNHDFNIFADMRLAGVGMIGVVHATRPIDAIQRIAARVELGIIPSVVDTTIYIEDGEIKAIYETNLTVKVPSGMQEADLARPVIEVRDFENGDLKNEIYTYGEQTIVMDVDLVQEDSKSSDSKSAVDKIVEKEVIRAVKKIVPKATVQAELVSNDRIKIFVNEKFIPKIIGKKGKRIDDLERKVGISIGVEPIESLKDYDDKNDNKTKSKKFSEEFEIPYEISKKHLNLDIGYENIGEEFDVSVNGEYLFTATVGKKGLVRLKQGLEITEILLDAIDMDVPIIGTFR</sequence>
<evidence type="ECO:0000313" key="6">
    <source>
        <dbReference type="Proteomes" id="UP000191661"/>
    </source>
</evidence>
<dbReference type="InterPro" id="IPR004087">
    <property type="entry name" value="KH_dom"/>
</dbReference>